<keyword evidence="1" id="KW-0812">Transmembrane</keyword>
<keyword evidence="3" id="KW-1185">Reference proteome</keyword>
<feature type="transmembrane region" description="Helical" evidence="1">
    <location>
        <begin position="89"/>
        <end position="108"/>
    </location>
</feature>
<dbReference type="PIRSF" id="PIRSF029895">
    <property type="entry name" value="SpoIV"/>
    <property type="match status" value="1"/>
</dbReference>
<dbReference type="RefSeq" id="WP_128212544.1">
    <property type="nucleotide sequence ID" value="NZ_CP025746.1"/>
</dbReference>
<dbReference type="NCBIfam" id="TIGR02876">
    <property type="entry name" value="spore_yqfD"/>
    <property type="match status" value="1"/>
</dbReference>
<dbReference type="OrthoDB" id="1640349at2"/>
<evidence type="ECO:0000256" key="1">
    <source>
        <dbReference type="SAM" id="Phobius"/>
    </source>
</evidence>
<dbReference type="EMBL" id="CP025746">
    <property type="protein sequence ID" value="QAA31731.1"/>
    <property type="molecule type" value="Genomic_DNA"/>
</dbReference>
<evidence type="ECO:0000313" key="2">
    <source>
        <dbReference type="EMBL" id="QAA31731.1"/>
    </source>
</evidence>
<evidence type="ECO:0000313" key="3">
    <source>
        <dbReference type="Proteomes" id="UP000286268"/>
    </source>
</evidence>
<sequence>MDFKRYSKGIVNLEVKVLYPEKFINLLWRNGILAKNIQKLDISTITIEVELKNYNEVLDLAKKSKARIKVIGRKGIAFTLLRMKKKSTLIVGSVLFLAILYYLSTYIWSIQVDTSRYVSPYEIRQQLGRLGIKPGVKKSLVDFRQLEKKLEDGNGEIMWVRARIEGSTLKVKIEEKINPPEIVKQANENDVVAKMDGEVVRVYTTSGTAAVNQRDLVKKGQVLIKGVQGKEGAEYKVEAAGKVFANTFYEKITELQISGNVEEQTGNKQEAVYLEIFGKKIYIKKPTKEFANYDKIENKGKIFNKIVYYEKSVKPIADTKENIINNATNKLYDAIMKDIDKQGKFVKKMVNTEDIGEGKVRLKVAVVIEQNIAIKP</sequence>
<dbReference type="AlphaFoldDB" id="A0A3R5QXF2"/>
<name>A0A3R5QXF2_9CLOT</name>
<reference evidence="2 3" key="1">
    <citation type="submission" date="2018-01" db="EMBL/GenBank/DDBJ databases">
        <title>Genome Sequencing and Assembly of Anaerobacter polyendosporus strain CT4.</title>
        <authorList>
            <person name="Tachaapaikoon C."/>
            <person name="Sutheeworapong S."/>
            <person name="Jenjaroenpun P."/>
            <person name="Wongsurawat T."/>
            <person name="Nookeaw I."/>
            <person name="Cheawchanlertfa P."/>
            <person name="Kosugi A."/>
            <person name="Cheevadhanarak S."/>
            <person name="Ratanakhanokchai K."/>
        </authorList>
    </citation>
    <scope>NUCLEOTIDE SEQUENCE [LARGE SCALE GENOMIC DNA]</scope>
    <source>
        <strain evidence="2 3">CT4</strain>
    </source>
</reference>
<protein>
    <submittedName>
        <fullName evidence="2">Sporulation protein YqfD</fullName>
    </submittedName>
</protein>
<gene>
    <name evidence="2" type="primary">yqfD</name>
    <name evidence="2" type="ORF">C1I91_08760</name>
</gene>
<dbReference type="Proteomes" id="UP000286268">
    <property type="component" value="Chromosome"/>
</dbReference>
<dbReference type="Pfam" id="PF06898">
    <property type="entry name" value="YqfD"/>
    <property type="match status" value="1"/>
</dbReference>
<organism evidence="2 3">
    <name type="scientific">Clostridium manihotivorum</name>
    <dbReference type="NCBI Taxonomy" id="2320868"/>
    <lineage>
        <taxon>Bacteria</taxon>
        <taxon>Bacillati</taxon>
        <taxon>Bacillota</taxon>
        <taxon>Clostridia</taxon>
        <taxon>Eubacteriales</taxon>
        <taxon>Clostridiaceae</taxon>
        <taxon>Clostridium</taxon>
    </lineage>
</organism>
<proteinExistence type="predicted"/>
<accession>A0A3R5QXF2</accession>
<dbReference type="InterPro" id="IPR010690">
    <property type="entry name" value="YqfD"/>
</dbReference>
<dbReference type="KEGG" id="cmah:C1I91_08760"/>
<keyword evidence="1" id="KW-0472">Membrane</keyword>
<keyword evidence="1" id="KW-1133">Transmembrane helix</keyword>